<evidence type="ECO:0000313" key="1">
    <source>
        <dbReference type="EMBL" id="KAG2839824.1"/>
    </source>
</evidence>
<evidence type="ECO:0000313" key="3">
    <source>
        <dbReference type="EMBL" id="KAG2915513.1"/>
    </source>
</evidence>
<dbReference type="STRING" id="29920.A0A329RJ68"/>
<evidence type="ECO:0000313" key="2">
    <source>
        <dbReference type="EMBL" id="KAG2892275.1"/>
    </source>
</evidence>
<reference evidence="1" key="2">
    <citation type="submission" date="2018-10" db="EMBL/GenBank/DDBJ databases">
        <title>Effector identification in a new, highly contiguous assembly of the strawberry crown rot pathogen Phytophthora cactorum.</title>
        <authorList>
            <person name="Armitage A.D."/>
            <person name="Nellist C.F."/>
            <person name="Bates H."/>
            <person name="Vickerstaff R.J."/>
            <person name="Harrison R.J."/>
        </authorList>
    </citation>
    <scope>NUCLEOTIDE SEQUENCE</scope>
    <source>
        <strain evidence="1">15-7</strain>
        <strain evidence="2">4032</strain>
        <strain evidence="3">4040</strain>
        <strain evidence="4">P415</strain>
        <strain evidence="5">P421</strain>
    </source>
</reference>
<dbReference type="EMBL" id="MJFZ01000841">
    <property type="protein sequence ID" value="RAW24733.1"/>
    <property type="molecule type" value="Genomic_DNA"/>
</dbReference>
<dbReference type="EMBL" id="RCML01000993">
    <property type="protein sequence ID" value="KAG2966680.1"/>
    <property type="molecule type" value="Genomic_DNA"/>
</dbReference>
<evidence type="ECO:0000313" key="4">
    <source>
        <dbReference type="EMBL" id="KAG2966680.1"/>
    </source>
</evidence>
<dbReference type="OrthoDB" id="125808at2759"/>
<keyword evidence="7" id="KW-1185">Reference proteome</keyword>
<evidence type="ECO:0000313" key="7">
    <source>
        <dbReference type="Proteomes" id="UP000251314"/>
    </source>
</evidence>
<dbReference type="CDD" id="cd09272">
    <property type="entry name" value="RNase_HI_RT_Ty1"/>
    <property type="match status" value="1"/>
</dbReference>
<dbReference type="Proteomes" id="UP000774804">
    <property type="component" value="Unassembled WGS sequence"/>
</dbReference>
<evidence type="ECO:0008006" key="8">
    <source>
        <dbReference type="Google" id="ProtNLM"/>
    </source>
</evidence>
<comment type="caution">
    <text evidence="6">The sequence shown here is derived from an EMBL/GenBank/DDBJ whole genome shotgun (WGS) entry which is preliminary data.</text>
</comment>
<protein>
    <recommendedName>
        <fullName evidence="8">Reverse transcriptase Ty1/copia-type domain-containing protein</fullName>
    </recommendedName>
</protein>
<dbReference type="Proteomes" id="UP000760860">
    <property type="component" value="Unassembled WGS sequence"/>
</dbReference>
<dbReference type="EMBL" id="RCMI01001016">
    <property type="protein sequence ID" value="KAG2892275.1"/>
    <property type="molecule type" value="Genomic_DNA"/>
</dbReference>
<dbReference type="EMBL" id="RCMG01000989">
    <property type="protein sequence ID" value="KAG2839824.1"/>
    <property type="molecule type" value="Genomic_DNA"/>
</dbReference>
<dbReference type="EMBL" id="RCMV01001035">
    <property type="protein sequence ID" value="KAG3210831.1"/>
    <property type="molecule type" value="Genomic_DNA"/>
</dbReference>
<sequence length="165" mass="18181">MEDRCRGQFFKPQEVTEFWPRPAIGALFYLLEIRSPDTTTAVRALAEEIERPTDSVKHGVDRILRYLNGTRDFGLTFNDGAGKPGGILRRCILGGESATGYAIYSGGCLVEWGSKKHSMVTRSSTEAEYIAMCAGAKACIGLNMIMKDLGLEVEQIHLMEDNQGS</sequence>
<dbReference type="AlphaFoldDB" id="A0A329RJ68"/>
<accession>A0A329RJ68</accession>
<dbReference type="Proteomes" id="UP000251314">
    <property type="component" value="Unassembled WGS sequence"/>
</dbReference>
<dbReference type="PANTHER" id="PTHR11439:SF467">
    <property type="entry name" value="INTEGRASE CATALYTIC DOMAIN-CONTAINING PROTEIN"/>
    <property type="match status" value="1"/>
</dbReference>
<dbReference type="Proteomes" id="UP000697107">
    <property type="component" value="Unassembled WGS sequence"/>
</dbReference>
<organism evidence="6 7">
    <name type="scientific">Phytophthora cactorum</name>
    <dbReference type="NCBI Taxonomy" id="29920"/>
    <lineage>
        <taxon>Eukaryota</taxon>
        <taxon>Sar</taxon>
        <taxon>Stramenopiles</taxon>
        <taxon>Oomycota</taxon>
        <taxon>Peronosporomycetes</taxon>
        <taxon>Peronosporales</taxon>
        <taxon>Peronosporaceae</taxon>
        <taxon>Phytophthora</taxon>
    </lineage>
</organism>
<reference evidence="6 7" key="1">
    <citation type="submission" date="2018-01" db="EMBL/GenBank/DDBJ databases">
        <title>Draft genome of the strawberry crown rot pathogen Phytophthora cactorum.</title>
        <authorList>
            <person name="Armitage A.D."/>
            <person name="Lysoe E."/>
            <person name="Nellist C.F."/>
            <person name="Harrison R.J."/>
            <person name="Brurberg M.B."/>
        </authorList>
    </citation>
    <scope>NUCLEOTIDE SEQUENCE [LARGE SCALE GENOMIC DNA]</scope>
    <source>
        <strain evidence="6 7">10300</strain>
    </source>
</reference>
<name>A0A329RJ68_9STRA</name>
<gene>
    <name evidence="6" type="ORF">PC110_g18845</name>
    <name evidence="1" type="ORF">PC113_g19393</name>
    <name evidence="2" type="ORF">PC115_g18901</name>
    <name evidence="3" type="ORF">PC117_g17991</name>
    <name evidence="4" type="ORF">PC118_g19025</name>
    <name evidence="5" type="ORF">PC129_g18183</name>
</gene>
<dbReference type="VEuPathDB" id="FungiDB:PC110_g18845"/>
<proteinExistence type="predicted"/>
<dbReference type="Proteomes" id="UP000735874">
    <property type="component" value="Unassembled WGS sequence"/>
</dbReference>
<dbReference type="EMBL" id="RCMK01000701">
    <property type="protein sequence ID" value="KAG2915513.1"/>
    <property type="molecule type" value="Genomic_DNA"/>
</dbReference>
<dbReference type="PANTHER" id="PTHR11439">
    <property type="entry name" value="GAG-POL-RELATED RETROTRANSPOSON"/>
    <property type="match status" value="1"/>
</dbReference>
<evidence type="ECO:0000313" key="5">
    <source>
        <dbReference type="EMBL" id="KAG3210831.1"/>
    </source>
</evidence>
<evidence type="ECO:0000313" key="6">
    <source>
        <dbReference type="EMBL" id="RAW24733.1"/>
    </source>
</evidence>
<dbReference type="Proteomes" id="UP000736787">
    <property type="component" value="Unassembled WGS sequence"/>
</dbReference>